<evidence type="ECO:0000313" key="2">
    <source>
        <dbReference type="Proteomes" id="UP001056120"/>
    </source>
</evidence>
<dbReference type="EMBL" id="CM042035">
    <property type="protein sequence ID" value="KAI3754907.1"/>
    <property type="molecule type" value="Genomic_DNA"/>
</dbReference>
<protein>
    <submittedName>
        <fullName evidence="1">Uncharacterized protein</fullName>
    </submittedName>
</protein>
<organism evidence="1 2">
    <name type="scientific">Smallanthus sonchifolius</name>
    <dbReference type="NCBI Taxonomy" id="185202"/>
    <lineage>
        <taxon>Eukaryota</taxon>
        <taxon>Viridiplantae</taxon>
        <taxon>Streptophyta</taxon>
        <taxon>Embryophyta</taxon>
        <taxon>Tracheophyta</taxon>
        <taxon>Spermatophyta</taxon>
        <taxon>Magnoliopsida</taxon>
        <taxon>eudicotyledons</taxon>
        <taxon>Gunneridae</taxon>
        <taxon>Pentapetalae</taxon>
        <taxon>asterids</taxon>
        <taxon>campanulids</taxon>
        <taxon>Asterales</taxon>
        <taxon>Asteraceae</taxon>
        <taxon>Asteroideae</taxon>
        <taxon>Heliantheae alliance</taxon>
        <taxon>Millerieae</taxon>
        <taxon>Smallanthus</taxon>
    </lineage>
</organism>
<accession>A0ACB9E7V5</accession>
<name>A0ACB9E7V5_9ASTR</name>
<proteinExistence type="predicted"/>
<reference evidence="1 2" key="2">
    <citation type="journal article" date="2022" name="Mol. Ecol. Resour.">
        <title>The genomes of chicory, endive, great burdock and yacon provide insights into Asteraceae paleo-polyploidization history and plant inulin production.</title>
        <authorList>
            <person name="Fan W."/>
            <person name="Wang S."/>
            <person name="Wang H."/>
            <person name="Wang A."/>
            <person name="Jiang F."/>
            <person name="Liu H."/>
            <person name="Zhao H."/>
            <person name="Xu D."/>
            <person name="Zhang Y."/>
        </authorList>
    </citation>
    <scope>NUCLEOTIDE SEQUENCE [LARGE SCALE GENOMIC DNA]</scope>
    <source>
        <strain evidence="2">cv. Yunnan</strain>
        <tissue evidence="1">Leaves</tissue>
    </source>
</reference>
<dbReference type="Proteomes" id="UP001056120">
    <property type="component" value="Linkage Group LG18"/>
</dbReference>
<reference evidence="2" key="1">
    <citation type="journal article" date="2022" name="Mol. Ecol. Resour.">
        <title>The genomes of chicory, endive, great burdock and yacon provide insights into Asteraceae palaeo-polyploidization history and plant inulin production.</title>
        <authorList>
            <person name="Fan W."/>
            <person name="Wang S."/>
            <person name="Wang H."/>
            <person name="Wang A."/>
            <person name="Jiang F."/>
            <person name="Liu H."/>
            <person name="Zhao H."/>
            <person name="Xu D."/>
            <person name="Zhang Y."/>
        </authorList>
    </citation>
    <scope>NUCLEOTIDE SEQUENCE [LARGE SCALE GENOMIC DNA]</scope>
    <source>
        <strain evidence="2">cv. Yunnan</strain>
    </source>
</reference>
<gene>
    <name evidence="1" type="ORF">L1987_54699</name>
</gene>
<comment type="caution">
    <text evidence="1">The sequence shown here is derived from an EMBL/GenBank/DDBJ whole genome shotgun (WGS) entry which is preliminary data.</text>
</comment>
<keyword evidence="2" id="KW-1185">Reference proteome</keyword>
<sequence>MQPRVRDDHLRDVFVKSMRLDDIDTVTLYDPSGESCPEKNVLYKLISGLHSSISVHVATDYQLDVNTNLVVGENGTYAKLIKMQEITHETVMNNAKKSSARLPLLTTPSVYEDIANRSEDFTIGSSKLSDIVLEASKWSKEIITEASKKADLIKVEESKHADQIKS</sequence>
<evidence type="ECO:0000313" key="1">
    <source>
        <dbReference type="EMBL" id="KAI3754907.1"/>
    </source>
</evidence>